<dbReference type="InterPro" id="IPR002130">
    <property type="entry name" value="Cyclophilin-type_PPIase_dom"/>
</dbReference>
<feature type="compositionally biased region" description="Basic and acidic residues" evidence="5">
    <location>
        <begin position="224"/>
        <end position="234"/>
    </location>
</feature>
<feature type="signal peptide" evidence="4">
    <location>
        <begin position="1"/>
        <end position="23"/>
    </location>
</feature>
<feature type="compositionally biased region" description="Low complexity" evidence="5">
    <location>
        <begin position="199"/>
        <end position="223"/>
    </location>
</feature>
<dbReference type="PROSITE" id="PS50072">
    <property type="entry name" value="CSA_PPIASE_2"/>
    <property type="match status" value="1"/>
</dbReference>
<dbReference type="InterPro" id="IPR044666">
    <property type="entry name" value="Cyclophilin_A-like"/>
</dbReference>
<organism evidence="7 8">
    <name type="scientific">Sphingomonas alba</name>
    <dbReference type="NCBI Taxonomy" id="2908208"/>
    <lineage>
        <taxon>Bacteria</taxon>
        <taxon>Pseudomonadati</taxon>
        <taxon>Pseudomonadota</taxon>
        <taxon>Alphaproteobacteria</taxon>
        <taxon>Sphingomonadales</taxon>
        <taxon>Sphingomonadaceae</taxon>
        <taxon>Sphingomonas</taxon>
    </lineage>
</organism>
<evidence type="ECO:0000313" key="8">
    <source>
        <dbReference type="Proteomes" id="UP001165363"/>
    </source>
</evidence>
<feature type="domain" description="PPIase cyclophilin-type" evidence="6">
    <location>
        <begin position="55"/>
        <end position="173"/>
    </location>
</feature>
<dbReference type="CDD" id="cd00317">
    <property type="entry name" value="cyclophilin"/>
    <property type="match status" value="1"/>
</dbReference>
<keyword evidence="3 4" id="KW-0413">Isomerase</keyword>
<dbReference type="GO" id="GO:0016853">
    <property type="term" value="F:isomerase activity"/>
    <property type="evidence" value="ECO:0007669"/>
    <property type="project" value="UniProtKB-KW"/>
</dbReference>
<dbReference type="PRINTS" id="PR00153">
    <property type="entry name" value="CSAPPISMRASE"/>
</dbReference>
<feature type="region of interest" description="Disordered" evidence="5">
    <location>
        <begin position="188"/>
        <end position="234"/>
    </location>
</feature>
<keyword evidence="8" id="KW-1185">Reference proteome</keyword>
<proteinExistence type="inferred from homology"/>
<comment type="caution">
    <text evidence="7">The sequence shown here is derived from an EMBL/GenBank/DDBJ whole genome shotgun (WGS) entry which is preliminary data.</text>
</comment>
<evidence type="ECO:0000256" key="2">
    <source>
        <dbReference type="ARBA" id="ARBA00023110"/>
    </source>
</evidence>
<keyword evidence="2 4" id="KW-0697">Rotamase</keyword>
<dbReference type="InterPro" id="IPR020892">
    <property type="entry name" value="Cyclophilin-type_PPIase_CS"/>
</dbReference>
<dbReference type="PANTHER" id="PTHR45625:SF4">
    <property type="entry name" value="PEPTIDYLPROLYL ISOMERASE DOMAIN AND WD REPEAT-CONTAINING PROTEIN 1"/>
    <property type="match status" value="1"/>
</dbReference>
<comment type="catalytic activity">
    <reaction evidence="4">
        <text>[protein]-peptidylproline (omega=180) = [protein]-peptidylproline (omega=0)</text>
        <dbReference type="Rhea" id="RHEA:16237"/>
        <dbReference type="Rhea" id="RHEA-COMP:10747"/>
        <dbReference type="Rhea" id="RHEA-COMP:10748"/>
        <dbReference type="ChEBI" id="CHEBI:83833"/>
        <dbReference type="ChEBI" id="CHEBI:83834"/>
        <dbReference type="EC" id="5.2.1.8"/>
    </reaction>
</comment>
<dbReference type="SUPFAM" id="SSF50891">
    <property type="entry name" value="Cyclophilin-like"/>
    <property type="match status" value="1"/>
</dbReference>
<evidence type="ECO:0000256" key="4">
    <source>
        <dbReference type="RuleBase" id="RU363019"/>
    </source>
</evidence>
<evidence type="ECO:0000313" key="7">
    <source>
        <dbReference type="EMBL" id="MCL6684265.1"/>
    </source>
</evidence>
<evidence type="ECO:0000259" key="6">
    <source>
        <dbReference type="PROSITE" id="PS50072"/>
    </source>
</evidence>
<dbReference type="EMBL" id="JAMGBD010000002">
    <property type="protein sequence ID" value="MCL6684265.1"/>
    <property type="molecule type" value="Genomic_DNA"/>
</dbReference>
<evidence type="ECO:0000256" key="1">
    <source>
        <dbReference type="ARBA" id="ARBA00007365"/>
    </source>
</evidence>
<keyword evidence="7" id="KW-0808">Transferase</keyword>
<comment type="function">
    <text evidence="4">PPIases accelerate the folding of proteins. It catalyzes the cis-trans isomerization of proline imidic peptide bonds in oligopeptides.</text>
</comment>
<gene>
    <name evidence="7" type="ORF">LZ536_10180</name>
</gene>
<evidence type="ECO:0000256" key="5">
    <source>
        <dbReference type="SAM" id="MobiDB-lite"/>
    </source>
</evidence>
<evidence type="ECO:0000256" key="3">
    <source>
        <dbReference type="ARBA" id="ARBA00023235"/>
    </source>
</evidence>
<comment type="similarity">
    <text evidence="1 4">Belongs to the cyclophilin-type PPIase family.</text>
</comment>
<feature type="chain" id="PRO_5044985302" description="Peptidyl-prolyl cis-trans isomerase" evidence="4">
    <location>
        <begin position="24"/>
        <end position="234"/>
    </location>
</feature>
<accession>A0ABT0RNU3</accession>
<keyword evidence="4" id="KW-0732">Signal</keyword>
<dbReference type="PROSITE" id="PS00170">
    <property type="entry name" value="CSA_PPIASE_1"/>
    <property type="match status" value="1"/>
</dbReference>
<dbReference type="Pfam" id="PF00160">
    <property type="entry name" value="Pro_isomerase"/>
    <property type="match status" value="1"/>
</dbReference>
<dbReference type="RefSeq" id="WP_249848686.1">
    <property type="nucleotide sequence ID" value="NZ_JAMGBD010000002.1"/>
</dbReference>
<dbReference type="InterPro" id="IPR029000">
    <property type="entry name" value="Cyclophilin-like_dom_sf"/>
</dbReference>
<dbReference type="Proteomes" id="UP001165363">
    <property type="component" value="Unassembled WGS sequence"/>
</dbReference>
<protein>
    <recommendedName>
        <fullName evidence="4">Peptidyl-prolyl cis-trans isomerase</fullName>
        <shortName evidence="4">PPIase</shortName>
        <ecNumber evidence="4">5.2.1.8</ecNumber>
    </recommendedName>
</protein>
<dbReference type="Gene3D" id="2.40.100.10">
    <property type="entry name" value="Cyclophilin-like"/>
    <property type="match status" value="1"/>
</dbReference>
<reference evidence="7" key="1">
    <citation type="submission" date="2022-05" db="EMBL/GenBank/DDBJ databases">
        <authorList>
            <person name="Jo J.-H."/>
            <person name="Im W.-T."/>
        </authorList>
    </citation>
    <scope>NUCLEOTIDE SEQUENCE</scope>
    <source>
        <strain evidence="7">SE158</strain>
    </source>
</reference>
<sequence>MSKSLFALPFVALALIAAKPAPAPVAAAPAFNINPPAEIAADPANHLNIELSNGGTVVILLRPDLAPNHVRRIQTLAMTGFYNGTIFHRVIPGFMAQGGDPTGTGSGDSQLPNLQAEFNNLPHMRGVLSMARAEDVNSANSQFFIMLGPTMTLDHKYTALGRVISGMQYVDQIAPGEPPPQPTKIVRAWLDGPMPPAPASAAAAAAAPAPQAQAPDQPVAQPAEKPKEEPATGG</sequence>
<dbReference type="PANTHER" id="PTHR45625">
    <property type="entry name" value="PEPTIDYL-PROLYL CIS-TRANS ISOMERASE-RELATED"/>
    <property type="match status" value="1"/>
</dbReference>
<dbReference type="GO" id="GO:0016740">
    <property type="term" value="F:transferase activity"/>
    <property type="evidence" value="ECO:0007669"/>
    <property type="project" value="UniProtKB-KW"/>
</dbReference>
<name>A0ABT0RNU3_9SPHN</name>
<dbReference type="EC" id="5.2.1.8" evidence="4"/>